<accession>A0A261T4Z3</accession>
<dbReference type="GO" id="GO:0016301">
    <property type="term" value="F:kinase activity"/>
    <property type="evidence" value="ECO:0007669"/>
    <property type="project" value="UniProtKB-KW"/>
</dbReference>
<evidence type="ECO:0000313" key="4">
    <source>
        <dbReference type="Proteomes" id="UP000216913"/>
    </source>
</evidence>
<dbReference type="OrthoDB" id="1100567at2"/>
<dbReference type="EMBL" id="NEVP01000015">
    <property type="protein sequence ID" value="OZI44170.1"/>
    <property type="molecule type" value="Genomic_DNA"/>
</dbReference>
<keyword evidence="4" id="KW-1185">Reference proteome</keyword>
<organism evidence="3 4">
    <name type="scientific">Bordetella genomosp. 5</name>
    <dbReference type="NCBI Taxonomy" id="1395608"/>
    <lineage>
        <taxon>Bacteria</taxon>
        <taxon>Pseudomonadati</taxon>
        <taxon>Pseudomonadota</taxon>
        <taxon>Betaproteobacteria</taxon>
        <taxon>Burkholderiales</taxon>
        <taxon>Alcaligenaceae</taxon>
        <taxon>Bordetella</taxon>
    </lineage>
</organism>
<keyword evidence="3" id="KW-0808">Transferase</keyword>
<evidence type="ECO:0000259" key="2">
    <source>
        <dbReference type="Pfam" id="PF16220"/>
    </source>
</evidence>
<proteinExistence type="predicted"/>
<comment type="caution">
    <text evidence="3">The sequence shown here is derived from an EMBL/GenBank/DDBJ whole genome shotgun (WGS) entry which is preliminary data.</text>
</comment>
<dbReference type="InterPro" id="IPR012373">
    <property type="entry name" value="Ferrdict_sens_TM"/>
</dbReference>
<dbReference type="GO" id="GO:0016989">
    <property type="term" value="F:sigma factor antagonist activity"/>
    <property type="evidence" value="ECO:0007669"/>
    <property type="project" value="TreeGrafter"/>
</dbReference>
<sequence length="341" mass="37375">MSASPWYRATPDVGELSPEVAQRALEWLVDLQDAPACPALLQGWQSWRAAHPDHERAWQRIESVQRRLQPLSGPGPAGLAQAALAAPRNGAPRAPDRRRALKALAVMAIAGGAAWQLEPSVPWRRWAADFRTVAGERRRVVLADGTQVTLNTGSAIDVRFDARTRRVALIAGEILIVTARDTEAASRPFLVETEHGTARALGTEYAVRRHDEGTEVNVFAGAVQVRARLNNDETRVLHAGHRACYNARAINDDGPTDETSVAWKDGFIVARGMRLDAFVAELARYTDQTLVCDPAVAALRVSGSFPVADVGMVLDTVSATLHIRTETRARFWRDERHLLPA</sequence>
<dbReference type="RefSeq" id="WP_094804198.1">
    <property type="nucleotide sequence ID" value="NZ_NEVN01000011.1"/>
</dbReference>
<evidence type="ECO:0000259" key="1">
    <source>
        <dbReference type="Pfam" id="PF04773"/>
    </source>
</evidence>
<feature type="domain" description="FecR N-terminal" evidence="2">
    <location>
        <begin position="22"/>
        <end position="63"/>
    </location>
</feature>
<name>A0A261T4Z3_9BORD</name>
<dbReference type="Gene3D" id="2.60.120.1440">
    <property type="match status" value="1"/>
</dbReference>
<dbReference type="InterPro" id="IPR006860">
    <property type="entry name" value="FecR"/>
</dbReference>
<feature type="domain" description="FecR protein" evidence="1">
    <location>
        <begin position="129"/>
        <end position="224"/>
    </location>
</feature>
<dbReference type="Pfam" id="PF04773">
    <property type="entry name" value="FecR"/>
    <property type="match status" value="1"/>
</dbReference>
<dbReference type="Pfam" id="PF16220">
    <property type="entry name" value="DUF4880"/>
    <property type="match status" value="1"/>
</dbReference>
<reference evidence="3 4" key="1">
    <citation type="submission" date="2017-05" db="EMBL/GenBank/DDBJ databases">
        <title>Complete and WGS of Bordetella genogroups.</title>
        <authorList>
            <person name="Spilker T."/>
            <person name="LiPuma J."/>
        </authorList>
    </citation>
    <scope>NUCLEOTIDE SEQUENCE [LARGE SCALE GENOMIC DNA]</scope>
    <source>
        <strain evidence="3 4">AU10456</strain>
    </source>
</reference>
<dbReference type="InterPro" id="IPR032623">
    <property type="entry name" value="FecR_N"/>
</dbReference>
<dbReference type="Proteomes" id="UP000216913">
    <property type="component" value="Unassembled WGS sequence"/>
</dbReference>
<dbReference type="PANTHER" id="PTHR30273:SF2">
    <property type="entry name" value="PROTEIN FECR"/>
    <property type="match status" value="1"/>
</dbReference>
<protein>
    <submittedName>
        <fullName evidence="3">Histidine kinase</fullName>
    </submittedName>
</protein>
<dbReference type="PIRSF" id="PIRSF018266">
    <property type="entry name" value="FecR"/>
    <property type="match status" value="1"/>
</dbReference>
<keyword evidence="3" id="KW-0418">Kinase</keyword>
<gene>
    <name evidence="3" type="ORF">CAL25_22795</name>
</gene>
<evidence type="ECO:0000313" key="3">
    <source>
        <dbReference type="EMBL" id="OZI44170.1"/>
    </source>
</evidence>
<dbReference type="PANTHER" id="PTHR30273">
    <property type="entry name" value="PERIPLASMIC SIGNAL SENSOR AND SIGMA FACTOR ACTIVATOR FECR-RELATED"/>
    <property type="match status" value="1"/>
</dbReference>
<dbReference type="AlphaFoldDB" id="A0A261T4Z3"/>